<dbReference type="InterPro" id="IPR036390">
    <property type="entry name" value="WH_DNA-bd_sf"/>
</dbReference>
<dbReference type="InterPro" id="IPR014036">
    <property type="entry name" value="DeoR-like_C"/>
</dbReference>
<dbReference type="GO" id="GO:0003677">
    <property type="term" value="F:DNA binding"/>
    <property type="evidence" value="ECO:0007669"/>
    <property type="project" value="UniProtKB-KW"/>
</dbReference>
<dbReference type="STRING" id="483218.BACPEC_01357"/>
<dbReference type="PANTHER" id="PTHR30363">
    <property type="entry name" value="HTH-TYPE TRANSCRIPTIONAL REGULATOR SRLR-RELATED"/>
    <property type="match status" value="1"/>
</dbReference>
<dbReference type="SMART" id="SM01134">
    <property type="entry name" value="DeoRC"/>
    <property type="match status" value="1"/>
</dbReference>
<dbReference type="SUPFAM" id="SSF100950">
    <property type="entry name" value="NagB/RpiA/CoA transferase-like"/>
    <property type="match status" value="1"/>
</dbReference>
<evidence type="ECO:0000256" key="3">
    <source>
        <dbReference type="ARBA" id="ARBA00023163"/>
    </source>
</evidence>
<feature type="domain" description="HTH deoR-type" evidence="4">
    <location>
        <begin position="3"/>
        <end position="58"/>
    </location>
</feature>
<dbReference type="PROSITE" id="PS00894">
    <property type="entry name" value="HTH_DEOR_1"/>
    <property type="match status" value="1"/>
</dbReference>
<dbReference type="InterPro" id="IPR050313">
    <property type="entry name" value="Carb_Metab_HTH_regulators"/>
</dbReference>
<keyword evidence="6" id="KW-1185">Reference proteome</keyword>
<dbReference type="PROSITE" id="PS51000">
    <property type="entry name" value="HTH_DEOR_2"/>
    <property type="match status" value="1"/>
</dbReference>
<dbReference type="Gene3D" id="3.40.50.1360">
    <property type="match status" value="1"/>
</dbReference>
<dbReference type="InterPro" id="IPR018356">
    <property type="entry name" value="Tscrpt_reg_HTH_DeoR_CS"/>
</dbReference>
<organism evidence="5 6">
    <name type="scientific">[Bacteroides] pectinophilus ATCC 43243</name>
    <dbReference type="NCBI Taxonomy" id="483218"/>
    <lineage>
        <taxon>Bacteria</taxon>
        <taxon>Bacillati</taxon>
        <taxon>Bacillota</taxon>
        <taxon>Clostridia</taxon>
        <taxon>Eubacteriales</taxon>
    </lineage>
</organism>
<name>B7AT87_9FIRM</name>
<dbReference type="HOGENOM" id="CLU_060699_1_3_9"/>
<dbReference type="Pfam" id="PF08220">
    <property type="entry name" value="HTH_DeoR"/>
    <property type="match status" value="1"/>
</dbReference>
<dbReference type="AlphaFoldDB" id="B7AT87"/>
<dbReference type="PANTHER" id="PTHR30363:SF56">
    <property type="entry name" value="TRANSCRIPTIONAL REGULATOR, DEOR FAMILY"/>
    <property type="match status" value="1"/>
</dbReference>
<dbReference type="PRINTS" id="PR00037">
    <property type="entry name" value="HTHLACR"/>
</dbReference>
<dbReference type="InterPro" id="IPR001034">
    <property type="entry name" value="DeoR_HTH"/>
</dbReference>
<reference evidence="5 6" key="1">
    <citation type="submission" date="2008-11" db="EMBL/GenBank/DDBJ databases">
        <title>Draft genome sequence of Bacteroides pectinophilus (ATCC 43243).</title>
        <authorList>
            <person name="Sudarsanam P."/>
            <person name="Ley R."/>
            <person name="Guruge J."/>
            <person name="Turnbaugh P.J."/>
            <person name="Mahowald M."/>
            <person name="Liep D."/>
            <person name="Gordon J."/>
        </authorList>
    </citation>
    <scope>NUCLEOTIDE SEQUENCE [LARGE SCALE GENOMIC DNA]</scope>
    <source>
        <strain evidence="5 6">ATCC 43243</strain>
    </source>
</reference>
<dbReference type="SUPFAM" id="SSF46785">
    <property type="entry name" value="Winged helix' DNA-binding domain"/>
    <property type="match status" value="1"/>
</dbReference>
<dbReference type="Proteomes" id="UP000003136">
    <property type="component" value="Unassembled WGS sequence"/>
</dbReference>
<evidence type="ECO:0000256" key="1">
    <source>
        <dbReference type="ARBA" id="ARBA00023015"/>
    </source>
</evidence>
<keyword evidence="1" id="KW-0805">Transcription regulation</keyword>
<sequence>MFIEQRYEMILQMLEKNSSITVADITKELGVSETTARRDITALANAGRLVKVFGGAIAAGEDYIFHEPTVEQKTNVNRDKKTAIARYAAKLITPGDFVYIDAGTTTGCMLDYITQKDATYVTNAVTHARRLAADGFHVLLVGGELKGTTEAVVGSDAINTIQTYHFSKGFFGTNGITHKAGITTPDVNEAAVKKTAAKQSVERYVLADSCKFGVVSPVTFAGIESVNIITDAIPKEYSADKNIICCME</sequence>
<reference evidence="5 6" key="2">
    <citation type="submission" date="2008-11" db="EMBL/GenBank/DDBJ databases">
        <authorList>
            <person name="Fulton L."/>
            <person name="Clifton S."/>
            <person name="Fulton B."/>
            <person name="Xu J."/>
            <person name="Minx P."/>
            <person name="Pepin K.H."/>
            <person name="Johnson M."/>
            <person name="Bhonagiri V."/>
            <person name="Nash W.E."/>
            <person name="Mardis E.R."/>
            <person name="Wilson R.K."/>
        </authorList>
    </citation>
    <scope>NUCLEOTIDE SEQUENCE [LARGE SCALE GENOMIC DNA]</scope>
    <source>
        <strain evidence="5 6">ATCC 43243</strain>
    </source>
</reference>
<evidence type="ECO:0000259" key="4">
    <source>
        <dbReference type="PROSITE" id="PS51000"/>
    </source>
</evidence>
<dbReference type="InterPro" id="IPR037171">
    <property type="entry name" value="NagB/RpiA_transferase-like"/>
</dbReference>
<gene>
    <name evidence="5" type="ORF">BACPEC_01357</name>
</gene>
<keyword evidence="2" id="KW-0238">DNA-binding</keyword>
<dbReference type="Gene3D" id="1.10.10.10">
    <property type="entry name" value="Winged helix-like DNA-binding domain superfamily/Winged helix DNA-binding domain"/>
    <property type="match status" value="1"/>
</dbReference>
<evidence type="ECO:0000256" key="2">
    <source>
        <dbReference type="ARBA" id="ARBA00023125"/>
    </source>
</evidence>
<protein>
    <recommendedName>
        <fullName evidence="4">HTH deoR-type domain-containing protein</fullName>
    </recommendedName>
</protein>
<proteinExistence type="predicted"/>
<keyword evidence="3" id="KW-0804">Transcription</keyword>
<evidence type="ECO:0000313" key="5">
    <source>
        <dbReference type="EMBL" id="EEC56871.1"/>
    </source>
</evidence>
<dbReference type="InterPro" id="IPR036388">
    <property type="entry name" value="WH-like_DNA-bd_sf"/>
</dbReference>
<evidence type="ECO:0000313" key="6">
    <source>
        <dbReference type="Proteomes" id="UP000003136"/>
    </source>
</evidence>
<dbReference type="Pfam" id="PF00455">
    <property type="entry name" value="DeoRC"/>
    <property type="match status" value="1"/>
</dbReference>
<dbReference type="EMBL" id="ABVQ01000036">
    <property type="protein sequence ID" value="EEC56871.1"/>
    <property type="molecule type" value="Genomic_DNA"/>
</dbReference>
<dbReference type="SMART" id="SM00420">
    <property type="entry name" value="HTH_DEOR"/>
    <property type="match status" value="1"/>
</dbReference>
<dbReference type="eggNOG" id="COG1349">
    <property type="taxonomic scope" value="Bacteria"/>
</dbReference>
<accession>B7AT87</accession>
<dbReference type="GO" id="GO:0003700">
    <property type="term" value="F:DNA-binding transcription factor activity"/>
    <property type="evidence" value="ECO:0007669"/>
    <property type="project" value="InterPro"/>
</dbReference>